<comment type="caution">
    <text evidence="2">The sequence shown here is derived from an EMBL/GenBank/DDBJ whole genome shotgun (WGS) entry which is preliminary data.</text>
</comment>
<protein>
    <submittedName>
        <fullName evidence="2">Uncharacterized protein</fullName>
    </submittedName>
</protein>
<evidence type="ECO:0000313" key="2">
    <source>
        <dbReference type="EMBL" id="TWT62001.1"/>
    </source>
</evidence>
<evidence type="ECO:0000313" key="3">
    <source>
        <dbReference type="Proteomes" id="UP000316095"/>
    </source>
</evidence>
<dbReference type="EMBL" id="SJPG01000001">
    <property type="protein sequence ID" value="TWT62001.1"/>
    <property type="molecule type" value="Genomic_DNA"/>
</dbReference>
<keyword evidence="1" id="KW-0472">Membrane</keyword>
<organism evidence="2 3">
    <name type="scientific">Rubinisphaera italica</name>
    <dbReference type="NCBI Taxonomy" id="2527969"/>
    <lineage>
        <taxon>Bacteria</taxon>
        <taxon>Pseudomonadati</taxon>
        <taxon>Planctomycetota</taxon>
        <taxon>Planctomycetia</taxon>
        <taxon>Planctomycetales</taxon>
        <taxon>Planctomycetaceae</taxon>
        <taxon>Rubinisphaera</taxon>
    </lineage>
</organism>
<gene>
    <name evidence="2" type="ORF">Pan54_27400</name>
</gene>
<evidence type="ECO:0000256" key="1">
    <source>
        <dbReference type="SAM" id="Phobius"/>
    </source>
</evidence>
<feature type="transmembrane region" description="Helical" evidence="1">
    <location>
        <begin position="66"/>
        <end position="85"/>
    </location>
</feature>
<keyword evidence="1" id="KW-0812">Transmembrane</keyword>
<reference evidence="2 3" key="1">
    <citation type="submission" date="2019-02" db="EMBL/GenBank/DDBJ databases">
        <title>Deep-cultivation of Planctomycetes and their phenomic and genomic characterization uncovers novel biology.</title>
        <authorList>
            <person name="Wiegand S."/>
            <person name="Jogler M."/>
            <person name="Boedeker C."/>
            <person name="Pinto D."/>
            <person name="Vollmers J."/>
            <person name="Rivas-Marin E."/>
            <person name="Kohn T."/>
            <person name="Peeters S.H."/>
            <person name="Heuer A."/>
            <person name="Rast P."/>
            <person name="Oberbeckmann S."/>
            <person name="Bunk B."/>
            <person name="Jeske O."/>
            <person name="Meyerdierks A."/>
            <person name="Storesund J.E."/>
            <person name="Kallscheuer N."/>
            <person name="Luecker S."/>
            <person name="Lage O.M."/>
            <person name="Pohl T."/>
            <person name="Merkel B.J."/>
            <person name="Hornburger P."/>
            <person name="Mueller R.-W."/>
            <person name="Bruemmer F."/>
            <person name="Labrenz M."/>
            <person name="Spormann A.M."/>
            <person name="Op Den Camp H."/>
            <person name="Overmann J."/>
            <person name="Amann R."/>
            <person name="Jetten M.S.M."/>
            <person name="Mascher T."/>
            <person name="Medema M.H."/>
            <person name="Devos D.P."/>
            <person name="Kaster A.-K."/>
            <person name="Ovreas L."/>
            <person name="Rohde M."/>
            <person name="Galperin M.Y."/>
            <person name="Jogler C."/>
        </authorList>
    </citation>
    <scope>NUCLEOTIDE SEQUENCE [LARGE SCALE GENOMIC DNA]</scope>
    <source>
        <strain evidence="2 3">Pan54</strain>
    </source>
</reference>
<name>A0A5C5XI25_9PLAN</name>
<keyword evidence="3" id="KW-1185">Reference proteome</keyword>
<accession>A0A5C5XI25</accession>
<keyword evidence="1" id="KW-1133">Transmembrane helix</keyword>
<dbReference type="AlphaFoldDB" id="A0A5C5XI25"/>
<feature type="transmembrane region" description="Helical" evidence="1">
    <location>
        <begin position="6"/>
        <end position="27"/>
    </location>
</feature>
<sequence length="92" mass="10456">MGWVFGAGILILILLFVSTATFLIAVYGVCTTNLGRNQFIYLLTACGAIQGWTFLVIIRFPGIDELLFEILWSCYFLIEICLLVFTMHRISR</sequence>
<feature type="transmembrane region" description="Helical" evidence="1">
    <location>
        <begin position="39"/>
        <end position="60"/>
    </location>
</feature>
<proteinExistence type="predicted"/>
<dbReference type="Proteomes" id="UP000316095">
    <property type="component" value="Unassembled WGS sequence"/>
</dbReference>